<organism evidence="1 2">
    <name type="scientific">Cyanobacterium aponinum 0216</name>
    <dbReference type="NCBI Taxonomy" id="2676140"/>
    <lineage>
        <taxon>Bacteria</taxon>
        <taxon>Bacillati</taxon>
        <taxon>Cyanobacteriota</taxon>
        <taxon>Cyanophyceae</taxon>
        <taxon>Oscillatoriophycideae</taxon>
        <taxon>Chroococcales</taxon>
        <taxon>Geminocystaceae</taxon>
        <taxon>Cyanobacterium</taxon>
    </lineage>
</organism>
<comment type="caution">
    <text evidence="1">The sequence shown here is derived from an EMBL/GenBank/DDBJ whole genome shotgun (WGS) entry which is preliminary data.</text>
</comment>
<protein>
    <recommendedName>
        <fullName evidence="3">ParB domain protein nuclease</fullName>
    </recommendedName>
</protein>
<dbReference type="InterPro" id="IPR036086">
    <property type="entry name" value="ParB/Sulfiredoxin_sf"/>
</dbReference>
<dbReference type="RefSeq" id="WP_155082463.1">
    <property type="nucleotide sequence ID" value="NZ_WMIA01000001.1"/>
</dbReference>
<dbReference type="Gene3D" id="3.90.1530.10">
    <property type="entry name" value="Conserved hypothetical protein from pyrococcus furiosus pfu- 392566-001, ParB domain"/>
    <property type="match status" value="1"/>
</dbReference>
<gene>
    <name evidence="1" type="ORF">GGC33_01215</name>
</gene>
<evidence type="ECO:0008006" key="3">
    <source>
        <dbReference type="Google" id="ProtNLM"/>
    </source>
</evidence>
<proteinExistence type="predicted"/>
<reference evidence="1 2" key="1">
    <citation type="submission" date="2019-11" db="EMBL/GenBank/DDBJ databases">
        <title>Isolation of a new High Light Tolerant Cyanobacteria.</title>
        <authorList>
            <person name="Dobson Z."/>
            <person name="Vaughn N."/>
            <person name="Vaughn M."/>
            <person name="Fromme P."/>
            <person name="Mazor Y."/>
        </authorList>
    </citation>
    <scope>NUCLEOTIDE SEQUENCE [LARGE SCALE GENOMIC DNA]</scope>
    <source>
        <strain evidence="1 2">0216</strain>
    </source>
</reference>
<dbReference type="EMBL" id="WMIA01000001">
    <property type="protein sequence ID" value="MTF37556.1"/>
    <property type="molecule type" value="Genomic_DNA"/>
</dbReference>
<sequence>MSKIKLPAPDLSVNPNHISIGDTVIKNNQIGLVTDIVPVNGSKVLQFWVKWCDSSATVPIAEIAKDLDKIPFIPYNFHDLVATRFNDGFIHSFIYHDNQIKAQIIKDSGLPILFSLEQLQSKLNSRSSHPTINIHTLTIDPALQQRVKLNQDTVADYAMALSEGEEFPPIIVWRCIEGNEEQGTENSETLYLVDGFHRVEAAKLAKIDELPFTEKSGTYREAMLYTISVNADHGLRRNNSDKRKAVMALLNDPEWSQLSTRELAKLAKVSHQLVHKMRIEIAETERRRKNLQSIKDYEEGNGELEIGNRVNNDTKFQYPEDAIKFLDDDLEQEDDTSSCAENEQTEPELEGQTNLFSPATSDTDISAFNHPQLIPISKDTYSLLCDRSVIEKLEDFRSEHKLNNYQTAISKLINYYQENKMQNPE</sequence>
<accession>A0A844GU03</accession>
<dbReference type="CDD" id="cd16387">
    <property type="entry name" value="ParB_N_Srx"/>
    <property type="match status" value="1"/>
</dbReference>
<dbReference type="Proteomes" id="UP000437131">
    <property type="component" value="Unassembled WGS sequence"/>
</dbReference>
<name>A0A844GU03_9CHRO</name>
<evidence type="ECO:0000313" key="1">
    <source>
        <dbReference type="EMBL" id="MTF37556.1"/>
    </source>
</evidence>
<dbReference type="AlphaFoldDB" id="A0A844GU03"/>
<evidence type="ECO:0000313" key="2">
    <source>
        <dbReference type="Proteomes" id="UP000437131"/>
    </source>
</evidence>
<dbReference type="SUPFAM" id="SSF110849">
    <property type="entry name" value="ParB/Sulfiredoxin"/>
    <property type="match status" value="1"/>
</dbReference>